<dbReference type="AlphaFoldDB" id="A0A0F5HTD6"/>
<protein>
    <recommendedName>
        <fullName evidence="3">YwpF-like protein</fullName>
    </recommendedName>
</protein>
<dbReference type="Proteomes" id="UP000031563">
    <property type="component" value="Unassembled WGS sequence"/>
</dbReference>
<proteinExistence type="predicted"/>
<evidence type="ECO:0000313" key="2">
    <source>
        <dbReference type="Proteomes" id="UP000031563"/>
    </source>
</evidence>
<gene>
    <name evidence="1" type="ORF">QY95_01044</name>
</gene>
<dbReference type="RefSeq" id="WP_039233016.1">
    <property type="nucleotide sequence ID" value="NZ_JWIQ02000001.1"/>
</dbReference>
<accession>A0A0F5HTD6</accession>
<dbReference type="STRING" id="1221996.QY95_01044"/>
<comment type="caution">
    <text evidence="1">The sequence shown here is derived from an EMBL/GenBank/DDBJ whole genome shotgun (WGS) entry which is preliminary data.</text>
</comment>
<dbReference type="InterPro" id="IPR025573">
    <property type="entry name" value="YwpF"/>
</dbReference>
<reference evidence="1" key="1">
    <citation type="submission" date="2015-02" db="EMBL/GenBank/DDBJ databases">
        <title>Genome Assembly of Bacillaceae bacterium MTCC 8252.</title>
        <authorList>
            <person name="Verma A."/>
            <person name="Khatri I."/>
            <person name="Mual P."/>
            <person name="Subramanian S."/>
            <person name="Krishnamurthi S."/>
        </authorList>
    </citation>
    <scope>NUCLEOTIDE SEQUENCE [LARGE SCALE GENOMIC DNA]</scope>
    <source>
        <strain evidence="1">MTCC 8252</strain>
    </source>
</reference>
<dbReference type="Pfam" id="PF14183">
    <property type="entry name" value="YwpF"/>
    <property type="match status" value="1"/>
</dbReference>
<dbReference type="EMBL" id="JWIR02000025">
    <property type="protein sequence ID" value="KKB40981.1"/>
    <property type="molecule type" value="Genomic_DNA"/>
</dbReference>
<organism evidence="1 2">
    <name type="scientific">Bacillus thermotolerans</name>
    <name type="common">Quasibacillus thermotolerans</name>
    <dbReference type="NCBI Taxonomy" id="1221996"/>
    <lineage>
        <taxon>Bacteria</taxon>
        <taxon>Bacillati</taxon>
        <taxon>Bacillota</taxon>
        <taxon>Bacilli</taxon>
        <taxon>Bacillales</taxon>
        <taxon>Bacillaceae</taxon>
        <taxon>Bacillus</taxon>
    </lineage>
</organism>
<name>A0A0F5HTD6_BACTR</name>
<evidence type="ECO:0000313" key="1">
    <source>
        <dbReference type="EMBL" id="KKB40981.1"/>
    </source>
</evidence>
<keyword evidence="2" id="KW-1185">Reference proteome</keyword>
<sequence length="143" mass="16459">MKTFKIASFLLADENEAREVEIIDGLIINQEDDKSTWLIELFVDPVHEPLFHSYEQQEELTVQVHITHRSNDPALLSVQIKAINKLEKGTSVLLEGILLQRRNEYAKQVLSELIDEGLEGKELVETFSTYLQQRKNIPSTEKP</sequence>
<evidence type="ECO:0008006" key="3">
    <source>
        <dbReference type="Google" id="ProtNLM"/>
    </source>
</evidence>
<accession>A0A0F5I609</accession>